<evidence type="ECO:0000313" key="1">
    <source>
        <dbReference type="EMBL" id="GAA1095840.1"/>
    </source>
</evidence>
<dbReference type="CDD" id="cd02440">
    <property type="entry name" value="AdoMet_MTases"/>
    <property type="match status" value="1"/>
</dbReference>
<dbReference type="GO" id="GO:0008168">
    <property type="term" value="F:methyltransferase activity"/>
    <property type="evidence" value="ECO:0007669"/>
    <property type="project" value="UniProtKB-KW"/>
</dbReference>
<dbReference type="EMBL" id="BAAALG010000003">
    <property type="protein sequence ID" value="GAA1095840.1"/>
    <property type="molecule type" value="Genomic_DNA"/>
</dbReference>
<dbReference type="GO" id="GO:0032259">
    <property type="term" value="P:methylation"/>
    <property type="evidence" value="ECO:0007669"/>
    <property type="project" value="UniProtKB-KW"/>
</dbReference>
<keyword evidence="1" id="KW-0808">Transferase</keyword>
<dbReference type="Pfam" id="PF13489">
    <property type="entry name" value="Methyltransf_23"/>
    <property type="match status" value="1"/>
</dbReference>
<dbReference type="InterPro" id="IPR029063">
    <property type="entry name" value="SAM-dependent_MTases_sf"/>
</dbReference>
<dbReference type="PANTHER" id="PTHR43861">
    <property type="entry name" value="TRANS-ACONITATE 2-METHYLTRANSFERASE-RELATED"/>
    <property type="match status" value="1"/>
</dbReference>
<protein>
    <submittedName>
        <fullName evidence="1">Methyltransferase</fullName>
    </submittedName>
</protein>
<sequence>MVASSERRSSVRHSQLWDRLQTVLPADAKVLDIGGGTGGLAVPIAEQGATVRVIDPSPDALAALDRRAREAQVSERVIGQQGDVFSLGSMVEAGSVDLVLCHGVLDVVGEPARGLAQIATALKPGGLVSLVLAQRHAAVIARAMAGHFAQAAGLLDEVGAPEAGGRGVRYRYTAEEAAALLGEAGFAVEAVHGLRVFADLVPGSLIDLEPGSAAALADLEAAVAGRPEYLPLASQVHLLAHKL</sequence>
<organism evidence="1 2">
    <name type="scientific">Nocardioides dubius</name>
    <dbReference type="NCBI Taxonomy" id="317019"/>
    <lineage>
        <taxon>Bacteria</taxon>
        <taxon>Bacillati</taxon>
        <taxon>Actinomycetota</taxon>
        <taxon>Actinomycetes</taxon>
        <taxon>Propionibacteriales</taxon>
        <taxon>Nocardioidaceae</taxon>
        <taxon>Nocardioides</taxon>
    </lineage>
</organism>
<dbReference type="RefSeq" id="WP_343992005.1">
    <property type="nucleotide sequence ID" value="NZ_BAAALG010000003.1"/>
</dbReference>
<proteinExistence type="predicted"/>
<dbReference type="Gene3D" id="3.40.50.150">
    <property type="entry name" value="Vaccinia Virus protein VP39"/>
    <property type="match status" value="1"/>
</dbReference>
<keyword evidence="2" id="KW-1185">Reference proteome</keyword>
<keyword evidence="1" id="KW-0489">Methyltransferase</keyword>
<reference evidence="1 2" key="1">
    <citation type="journal article" date="2019" name="Int. J. Syst. Evol. Microbiol.">
        <title>The Global Catalogue of Microorganisms (GCM) 10K type strain sequencing project: providing services to taxonomists for standard genome sequencing and annotation.</title>
        <authorList>
            <consortium name="The Broad Institute Genomics Platform"/>
            <consortium name="The Broad Institute Genome Sequencing Center for Infectious Disease"/>
            <person name="Wu L."/>
            <person name="Ma J."/>
        </authorList>
    </citation>
    <scope>NUCLEOTIDE SEQUENCE [LARGE SCALE GENOMIC DNA]</scope>
    <source>
        <strain evidence="1 2">JCM 13008</strain>
    </source>
</reference>
<accession>A0ABN1TQ71</accession>
<dbReference type="Proteomes" id="UP001501581">
    <property type="component" value="Unassembled WGS sequence"/>
</dbReference>
<name>A0ABN1TQ71_9ACTN</name>
<dbReference type="SUPFAM" id="SSF53335">
    <property type="entry name" value="S-adenosyl-L-methionine-dependent methyltransferases"/>
    <property type="match status" value="1"/>
</dbReference>
<evidence type="ECO:0000313" key="2">
    <source>
        <dbReference type="Proteomes" id="UP001501581"/>
    </source>
</evidence>
<comment type="caution">
    <text evidence="1">The sequence shown here is derived from an EMBL/GenBank/DDBJ whole genome shotgun (WGS) entry which is preliminary data.</text>
</comment>
<gene>
    <name evidence="1" type="ORF">GCM10009668_10190</name>
</gene>